<feature type="compositionally biased region" description="Polar residues" evidence="2">
    <location>
        <begin position="407"/>
        <end position="418"/>
    </location>
</feature>
<keyword evidence="3" id="KW-1133">Transmembrane helix</keyword>
<dbReference type="AlphaFoldDB" id="A0AAQ0ELL3"/>
<evidence type="ECO:0000313" key="5">
    <source>
        <dbReference type="Proteomes" id="UP000825134"/>
    </source>
</evidence>
<organism evidence="4 5">
    <name type="scientific">Chlamydia suis</name>
    <dbReference type="NCBI Taxonomy" id="83559"/>
    <lineage>
        <taxon>Bacteria</taxon>
        <taxon>Pseudomonadati</taxon>
        <taxon>Chlamydiota</taxon>
        <taxon>Chlamydiia</taxon>
        <taxon>Chlamydiales</taxon>
        <taxon>Chlamydiaceae</taxon>
        <taxon>Chlamydia/Chlamydophila group</taxon>
        <taxon>Chlamydia</taxon>
    </lineage>
</organism>
<feature type="transmembrane region" description="Helical" evidence="3">
    <location>
        <begin position="268"/>
        <end position="287"/>
    </location>
</feature>
<keyword evidence="3" id="KW-0812">Transmembrane</keyword>
<feature type="transmembrane region" description="Helical" evidence="3">
    <location>
        <begin position="63"/>
        <end position="87"/>
    </location>
</feature>
<evidence type="ECO:0008006" key="6">
    <source>
        <dbReference type="Google" id="ProtNLM"/>
    </source>
</evidence>
<evidence type="ECO:0000256" key="3">
    <source>
        <dbReference type="SAM" id="Phobius"/>
    </source>
</evidence>
<reference evidence="4" key="1">
    <citation type="journal article" date="2021" name="Front. Microbiol.">
        <title>Generation of Tetracycline and Rifamycin Resistant Chlamydia Suis Recombinants.</title>
        <authorList>
            <person name="Marti H."/>
            <person name="Bommana S."/>
            <person name="Read T.D."/>
            <person name="Pesch T."/>
            <person name="Prahauser B."/>
            <person name="Dean D."/>
            <person name="Borel N."/>
        </authorList>
    </citation>
    <scope>NUCLEOTIDE SEQUENCE</scope>
    <source>
        <strain evidence="4">208.1</strain>
    </source>
</reference>
<feature type="coiled-coil region" evidence="1">
    <location>
        <begin position="352"/>
        <end position="379"/>
    </location>
</feature>
<feature type="region of interest" description="Disordered" evidence="2">
    <location>
        <begin position="393"/>
        <end position="452"/>
    </location>
</feature>
<keyword evidence="1" id="KW-0175">Coiled coil</keyword>
<dbReference type="EMBL" id="CP063185">
    <property type="protein sequence ID" value="QYC74270.1"/>
    <property type="molecule type" value="Genomic_DNA"/>
</dbReference>
<proteinExistence type="predicted"/>
<name>A0AAQ0ELL3_9CHLA</name>
<sequence>MVYFRPHQPKHSPQTFPLQLNRSFSDKHPKIAKALQITGVVLTALALIALIGCVAAVSAGAAIPLVVIGSIAATTGLLSAAVAVYSAKKALALHKQKQLTDTLPLDTVTEHVQYLTTDKFLGNQWDSLEALVKQLSQIDLTIRPQEKKLLQELFGSKYDTLSQTIEEIPARLSKTLSLLRSREQLYRGEERYDRYLNSPLSRKNRLLIQITSNMIRLLPQSGGLFSIKANTLSKTSHTLYTLLKVALSLSVIAAVACLVIFLPPCLPFMVIIGLAALALGVAAFLMARGVKYLLERSSINRKQLAKNIRETIGTDILTSMVHYQHQLLSNLHETLLDEAITARWNQPLFIQHADLELQLEELTKQYNTLATAFEQALREDEILRAQLEKRAYRFPTSPKDKQEETIESQQTDSENHSGFQEIINKGLESAKKRRESSQKSSGQSESESDEEGLFSIWKPTKNLALENLWQAEEACTEEQQALLLEDYMSQKTLECKAALQKISQELHEVQKSFAVQEEHALTMSYESSLTMMDLARANQETYRLLNILSELQQLAQYLLDR</sequence>
<gene>
    <name evidence="4" type="ORF">INQ84_04145</name>
</gene>
<evidence type="ECO:0000256" key="2">
    <source>
        <dbReference type="SAM" id="MobiDB-lite"/>
    </source>
</evidence>
<keyword evidence="3" id="KW-0472">Membrane</keyword>
<evidence type="ECO:0000313" key="4">
    <source>
        <dbReference type="EMBL" id="QYC74270.1"/>
    </source>
</evidence>
<evidence type="ECO:0000256" key="1">
    <source>
        <dbReference type="SAM" id="Coils"/>
    </source>
</evidence>
<accession>A0AAQ0ELL3</accession>
<feature type="transmembrane region" description="Helical" evidence="3">
    <location>
        <begin position="242"/>
        <end position="262"/>
    </location>
</feature>
<protein>
    <recommendedName>
        <fullName evidence="6">IncA family protein</fullName>
    </recommendedName>
</protein>
<dbReference type="Proteomes" id="UP000825134">
    <property type="component" value="Chromosome"/>
</dbReference>
<feature type="transmembrane region" description="Helical" evidence="3">
    <location>
        <begin position="34"/>
        <end position="57"/>
    </location>
</feature>
<dbReference type="RefSeq" id="WP_219664363.1">
    <property type="nucleotide sequence ID" value="NZ_CP063064.1"/>
</dbReference>